<accession>A0A1Z4KJW2</accession>
<dbReference type="AlphaFoldDB" id="A0A1Z4KJW2"/>
<sequence length="257" mass="30102">MRFPNPPITEAIFDITVNLPDNFHQEELLNFQEDIKESFPNIQKRMALQGGFEFNLEKPEEVNPQFFSISNQPEGYIFVSSDQERIIQAKLQGFTFSKLKPYQSWKDFYGEAYKLWQKYVEVTSPLKVVRLALRYVNQIIIPIPEEGGIELKHYIKILPEIPSDLSVALEGYFMQLVLSHTEYQPSRAIINQTIGQMVENDESKKAYPLILDIDVFQEVNLSPDDEEIKNIFEANLKCFREDIFFKSITEKTEELFR</sequence>
<evidence type="ECO:0000313" key="1">
    <source>
        <dbReference type="EMBL" id="BAY69266.1"/>
    </source>
</evidence>
<dbReference type="NCBIfam" id="TIGR04255">
    <property type="entry name" value="sporadTIGR04255"/>
    <property type="match status" value="1"/>
</dbReference>
<dbReference type="InterPro" id="IPR026349">
    <property type="entry name" value="CHP04255"/>
</dbReference>
<organism evidence="1 2">
    <name type="scientific">Trichormus variabilis NIES-23</name>
    <dbReference type="NCBI Taxonomy" id="1973479"/>
    <lineage>
        <taxon>Bacteria</taxon>
        <taxon>Bacillati</taxon>
        <taxon>Cyanobacteriota</taxon>
        <taxon>Cyanophyceae</taxon>
        <taxon>Nostocales</taxon>
        <taxon>Nostocaceae</taxon>
        <taxon>Trichormus</taxon>
    </lineage>
</organism>
<evidence type="ECO:0008006" key="3">
    <source>
        <dbReference type="Google" id="ProtNLM"/>
    </source>
</evidence>
<dbReference type="EMBL" id="AP018216">
    <property type="protein sequence ID" value="BAY69266.1"/>
    <property type="molecule type" value="Genomic_DNA"/>
</dbReference>
<proteinExistence type="predicted"/>
<evidence type="ECO:0000313" key="2">
    <source>
        <dbReference type="Proteomes" id="UP000217507"/>
    </source>
</evidence>
<reference evidence="1 2" key="1">
    <citation type="submission" date="2017-06" db="EMBL/GenBank/DDBJ databases">
        <title>Genome sequencing of cyanobaciteial culture collection at National Institute for Environmental Studies (NIES).</title>
        <authorList>
            <person name="Hirose Y."/>
            <person name="Shimura Y."/>
            <person name="Fujisawa T."/>
            <person name="Nakamura Y."/>
            <person name="Kawachi M."/>
        </authorList>
    </citation>
    <scope>NUCLEOTIDE SEQUENCE [LARGE SCALE GENOMIC DNA]</scope>
    <source>
        <strain evidence="1 2">NIES-23</strain>
    </source>
</reference>
<dbReference type="Proteomes" id="UP000217507">
    <property type="component" value="Chromosome"/>
</dbReference>
<protein>
    <recommendedName>
        <fullName evidence="3">TIGR04255 family protein</fullName>
    </recommendedName>
</protein>
<name>A0A1Z4KJW2_ANAVA</name>
<gene>
    <name evidence="1" type="ORF">NIES23_20600</name>
</gene>